<keyword evidence="6" id="KW-1185">Reference proteome</keyword>
<dbReference type="Pfam" id="PF02771">
    <property type="entry name" value="Acyl-CoA_dh_N"/>
    <property type="match status" value="1"/>
</dbReference>
<feature type="domain" description="Acyl-CoA dehydrogenase C-terminal" evidence="4">
    <location>
        <begin position="305"/>
        <end position="435"/>
    </location>
</feature>
<evidence type="ECO:0000259" key="4">
    <source>
        <dbReference type="Pfam" id="PF08028"/>
    </source>
</evidence>
<proteinExistence type="predicted"/>
<dbReference type="InterPro" id="IPR013107">
    <property type="entry name" value="Acyl-CoA_DH_C"/>
</dbReference>
<organism evidence="5 6">
    <name type="scientific">Actinomadura graeca</name>
    <dbReference type="NCBI Taxonomy" id="2750812"/>
    <lineage>
        <taxon>Bacteria</taxon>
        <taxon>Bacillati</taxon>
        <taxon>Actinomycetota</taxon>
        <taxon>Actinomycetes</taxon>
        <taxon>Streptosporangiales</taxon>
        <taxon>Thermomonosporaceae</taxon>
        <taxon>Actinomadura</taxon>
    </lineage>
</organism>
<dbReference type="InterPro" id="IPR046373">
    <property type="entry name" value="Acyl-CoA_Oxase/DH_mid-dom_sf"/>
</dbReference>
<dbReference type="InterPro" id="IPR037069">
    <property type="entry name" value="AcylCoA_DH/ox_N_sf"/>
</dbReference>
<dbReference type="SUPFAM" id="SSF56645">
    <property type="entry name" value="Acyl-CoA dehydrogenase NM domain-like"/>
    <property type="match status" value="1"/>
</dbReference>
<accession>A0ABX8QV17</accession>
<evidence type="ECO:0000256" key="1">
    <source>
        <dbReference type="ARBA" id="ARBA00023002"/>
    </source>
</evidence>
<evidence type="ECO:0000313" key="6">
    <source>
        <dbReference type="Proteomes" id="UP001049518"/>
    </source>
</evidence>
<evidence type="ECO:0000259" key="3">
    <source>
        <dbReference type="Pfam" id="PF02771"/>
    </source>
</evidence>
<reference evidence="5" key="1">
    <citation type="submission" date="2020-07" db="EMBL/GenBank/DDBJ databases">
        <authorList>
            <person name="Tarantini F.S."/>
            <person name="Hong K.W."/>
            <person name="Chan K.G."/>
        </authorList>
    </citation>
    <scope>NUCLEOTIDE SEQUENCE</scope>
    <source>
        <strain evidence="5">32-07</strain>
    </source>
</reference>
<dbReference type="RefSeq" id="WP_231335871.1">
    <property type="nucleotide sequence ID" value="NZ_CP059572.1"/>
</dbReference>
<feature type="domain" description="Acyl-CoA dehydrogenase/oxidase N-terminal" evidence="3">
    <location>
        <begin position="85"/>
        <end position="163"/>
    </location>
</feature>
<name>A0ABX8QV17_9ACTN</name>
<keyword evidence="1" id="KW-0560">Oxidoreductase</keyword>
<dbReference type="Gene3D" id="2.40.110.10">
    <property type="entry name" value="Butyryl-CoA Dehydrogenase, subunit A, domain 2"/>
    <property type="match status" value="1"/>
</dbReference>
<feature type="region of interest" description="Disordered" evidence="2">
    <location>
        <begin position="1"/>
        <end position="62"/>
    </location>
</feature>
<feature type="compositionally biased region" description="Low complexity" evidence="2">
    <location>
        <begin position="43"/>
        <end position="53"/>
    </location>
</feature>
<evidence type="ECO:0000256" key="2">
    <source>
        <dbReference type="SAM" id="MobiDB-lite"/>
    </source>
</evidence>
<dbReference type="Proteomes" id="UP001049518">
    <property type="component" value="Chromosome"/>
</dbReference>
<dbReference type="InterPro" id="IPR009100">
    <property type="entry name" value="AcylCoA_DH/oxidase_NM_dom_sf"/>
</dbReference>
<sequence length="459" mass="48357">MTRAPIRARTGQGGVGAAPGEPPPGPVSSTGAAPGNRTGTPSGDGSDSGCNRGSDGGSDGGSDAVLAGLLARAAELRPLLRAEQQATEDRGTYSPETHDAFWEAGFYRMLQPRRFGGLELGVPAFYRLIAEVARGCPSTAWCLCLGAGHALQVGSYFSERAQREIFGLHGQLVSPASGNGQNTVIERVPGGYKVSGKWRYCSGVPYSTHFMGFGTFPGVEPDAPDRFCWFVVPGGDYTILDDWGGIIGMKGSGSNSVVLDGAFVPDHFAVDCTWFDESAGPTAGSELHGNPVYGGTFEGFAEGEIAAITAGTAMAAVDEYVRIITTSTVPHHAETVLRAEHPDYQRWLGMGLAWADAAAAISVRGGQLYEEYARLSVEGSDPFSRDKGARLNDMYFASEQLAYDAVGLLLRNSSSSAAADGQAMQRYFRDMVATCTRADQLERMAAAAAGAYLRSLAAT</sequence>
<dbReference type="EMBL" id="CP059572">
    <property type="protein sequence ID" value="QXJ22590.1"/>
    <property type="molecule type" value="Genomic_DNA"/>
</dbReference>
<dbReference type="Gene3D" id="1.20.140.10">
    <property type="entry name" value="Butyryl-CoA Dehydrogenase, subunit A, domain 3"/>
    <property type="match status" value="1"/>
</dbReference>
<dbReference type="Pfam" id="PF08028">
    <property type="entry name" value="Acyl-CoA_dh_2"/>
    <property type="match status" value="1"/>
</dbReference>
<protein>
    <submittedName>
        <fullName evidence="5">Acyl-CoA dehydrogenase</fullName>
    </submittedName>
</protein>
<dbReference type="Gene3D" id="1.10.540.10">
    <property type="entry name" value="Acyl-CoA dehydrogenase/oxidase, N-terminal domain"/>
    <property type="match status" value="1"/>
</dbReference>
<gene>
    <name evidence="5" type="ORF">AGRA3207_003614</name>
</gene>
<dbReference type="InterPro" id="IPR013786">
    <property type="entry name" value="AcylCoA_DH/ox_N"/>
</dbReference>
<evidence type="ECO:0000313" key="5">
    <source>
        <dbReference type="EMBL" id="QXJ22590.1"/>
    </source>
</evidence>